<dbReference type="Pfam" id="PF00620">
    <property type="entry name" value="RhoGAP"/>
    <property type="match status" value="1"/>
</dbReference>
<accession>A0A3P8VPG4</accession>
<dbReference type="GO" id="GO:0005096">
    <property type="term" value="F:GTPase activator activity"/>
    <property type="evidence" value="ECO:0007669"/>
    <property type="project" value="UniProtKB-KW"/>
</dbReference>
<dbReference type="GO" id="GO:0005925">
    <property type="term" value="C:focal adhesion"/>
    <property type="evidence" value="ECO:0007669"/>
    <property type="project" value="TreeGrafter"/>
</dbReference>
<dbReference type="PROSITE" id="PS50238">
    <property type="entry name" value="RHOGAP"/>
    <property type="match status" value="1"/>
</dbReference>
<reference evidence="3" key="3">
    <citation type="submission" date="2025-09" db="UniProtKB">
        <authorList>
            <consortium name="Ensembl"/>
        </authorList>
    </citation>
    <scope>IDENTIFICATION</scope>
</reference>
<feature type="domain" description="Rho-GAP" evidence="2">
    <location>
        <begin position="49"/>
        <end position="221"/>
    </location>
</feature>
<dbReference type="GO" id="GO:0035313">
    <property type="term" value="P:wound healing, spreading of epidermal cells"/>
    <property type="evidence" value="ECO:0007669"/>
    <property type="project" value="TreeGrafter"/>
</dbReference>
<reference evidence="3" key="2">
    <citation type="submission" date="2025-08" db="UniProtKB">
        <authorList>
            <consortium name="Ensembl"/>
        </authorList>
    </citation>
    <scope>IDENTIFICATION</scope>
</reference>
<dbReference type="STRING" id="244447.ENSCSEP00000016164"/>
<evidence type="ECO:0000259" key="2">
    <source>
        <dbReference type="PROSITE" id="PS50238"/>
    </source>
</evidence>
<dbReference type="Ensembl" id="ENSCSET00000016370.1">
    <property type="protein sequence ID" value="ENSCSEP00000016164.1"/>
    <property type="gene ID" value="ENSCSEG00000010400.1"/>
</dbReference>
<keyword evidence="1" id="KW-0343">GTPase activation</keyword>
<reference evidence="3 4" key="1">
    <citation type="journal article" date="2014" name="Nat. Genet.">
        <title>Whole-genome sequence of a flatfish provides insights into ZW sex chromosome evolution and adaptation to a benthic lifestyle.</title>
        <authorList>
            <person name="Chen S."/>
            <person name="Zhang G."/>
            <person name="Shao C."/>
            <person name="Huang Q."/>
            <person name="Liu G."/>
            <person name="Zhang P."/>
            <person name="Song W."/>
            <person name="An N."/>
            <person name="Chalopin D."/>
            <person name="Volff J.N."/>
            <person name="Hong Y."/>
            <person name="Li Q."/>
            <person name="Sha Z."/>
            <person name="Zhou H."/>
            <person name="Xie M."/>
            <person name="Yu Q."/>
            <person name="Liu Y."/>
            <person name="Xiang H."/>
            <person name="Wang N."/>
            <person name="Wu K."/>
            <person name="Yang C."/>
            <person name="Zhou Q."/>
            <person name="Liao X."/>
            <person name="Yang L."/>
            <person name="Hu Q."/>
            <person name="Zhang J."/>
            <person name="Meng L."/>
            <person name="Jin L."/>
            <person name="Tian Y."/>
            <person name="Lian J."/>
            <person name="Yang J."/>
            <person name="Miao G."/>
            <person name="Liu S."/>
            <person name="Liang Z."/>
            <person name="Yan F."/>
            <person name="Li Y."/>
            <person name="Sun B."/>
            <person name="Zhang H."/>
            <person name="Zhang J."/>
            <person name="Zhu Y."/>
            <person name="Du M."/>
            <person name="Zhao Y."/>
            <person name="Schartl M."/>
            <person name="Tang Q."/>
            <person name="Wang J."/>
        </authorList>
    </citation>
    <scope>NUCLEOTIDE SEQUENCE</scope>
</reference>
<dbReference type="InterPro" id="IPR051025">
    <property type="entry name" value="RhoGAP"/>
</dbReference>
<evidence type="ECO:0000313" key="3">
    <source>
        <dbReference type="Ensembl" id="ENSCSEP00000016164.1"/>
    </source>
</evidence>
<dbReference type="InParanoid" id="A0A3P8VPG4"/>
<name>A0A3P8VPG4_CYNSE</name>
<evidence type="ECO:0000313" key="4">
    <source>
        <dbReference type="Proteomes" id="UP000265120"/>
    </source>
</evidence>
<dbReference type="SMART" id="SM00324">
    <property type="entry name" value="RhoGAP"/>
    <property type="match status" value="1"/>
</dbReference>
<evidence type="ECO:0000256" key="1">
    <source>
        <dbReference type="ARBA" id="ARBA00022468"/>
    </source>
</evidence>
<dbReference type="Proteomes" id="UP000265120">
    <property type="component" value="Chromosome 19"/>
</dbReference>
<dbReference type="InterPro" id="IPR000198">
    <property type="entry name" value="RhoGAP_dom"/>
</dbReference>
<sequence>GGNGAHTLLRTRVRERERERERRVKTVYMDSPWLMKTHLPSHLSGVFGQSLEETVLYERRYGLRLVPLVVEQCVSFIREHGLCEVGLFRQPGQASLVRELQEAFDAGERPSFDSTDVHTVASLLKLYLRQLPEPLIPYNRYQEFLLCGQHLKSDRAQELRNLLHELPVANFNLLNFICQNDLKYNNRRNYNINHKLCHTFPNCSFLRCCLWLKGSDDHHLR</sequence>
<dbReference type="InterPro" id="IPR008936">
    <property type="entry name" value="Rho_GTPase_activation_prot"/>
</dbReference>
<dbReference type="Gene3D" id="1.10.555.10">
    <property type="entry name" value="Rho GTPase activation protein"/>
    <property type="match status" value="1"/>
</dbReference>
<protein>
    <recommendedName>
        <fullName evidence="2">Rho-GAP domain-containing protein</fullName>
    </recommendedName>
</protein>
<dbReference type="GO" id="GO:0007165">
    <property type="term" value="P:signal transduction"/>
    <property type="evidence" value="ECO:0007669"/>
    <property type="project" value="InterPro"/>
</dbReference>
<keyword evidence="4" id="KW-1185">Reference proteome</keyword>
<dbReference type="PANTHER" id="PTHR15228">
    <property type="entry name" value="SPERMATHECAL PHYSIOLOGY VARIANT"/>
    <property type="match status" value="1"/>
</dbReference>
<organism evidence="3 4">
    <name type="scientific">Cynoglossus semilaevis</name>
    <name type="common">Tongue sole</name>
    <dbReference type="NCBI Taxonomy" id="244447"/>
    <lineage>
        <taxon>Eukaryota</taxon>
        <taxon>Metazoa</taxon>
        <taxon>Chordata</taxon>
        <taxon>Craniata</taxon>
        <taxon>Vertebrata</taxon>
        <taxon>Euteleostomi</taxon>
        <taxon>Actinopterygii</taxon>
        <taxon>Neopterygii</taxon>
        <taxon>Teleostei</taxon>
        <taxon>Neoteleostei</taxon>
        <taxon>Acanthomorphata</taxon>
        <taxon>Carangaria</taxon>
        <taxon>Pleuronectiformes</taxon>
        <taxon>Pleuronectoidei</taxon>
        <taxon>Cynoglossidae</taxon>
        <taxon>Cynoglossinae</taxon>
        <taxon>Cynoglossus</taxon>
    </lineage>
</organism>
<dbReference type="GO" id="GO:0035021">
    <property type="term" value="P:negative regulation of Rac protein signal transduction"/>
    <property type="evidence" value="ECO:0007669"/>
    <property type="project" value="TreeGrafter"/>
</dbReference>
<dbReference type="SUPFAM" id="SSF48350">
    <property type="entry name" value="GTPase activation domain, GAP"/>
    <property type="match status" value="1"/>
</dbReference>
<dbReference type="GO" id="GO:1900028">
    <property type="term" value="P:negative regulation of ruffle assembly"/>
    <property type="evidence" value="ECO:0007669"/>
    <property type="project" value="TreeGrafter"/>
</dbReference>
<proteinExistence type="predicted"/>
<dbReference type="PANTHER" id="PTHR15228:SF36">
    <property type="entry name" value="RHO GTPASE-ACTIVATING PROTEIN 24-LIKE ISOFORM X1"/>
    <property type="match status" value="1"/>
</dbReference>
<dbReference type="AlphaFoldDB" id="A0A3P8VPG4"/>
<dbReference type="GeneTree" id="ENSGT00950000183015"/>